<feature type="region of interest" description="Disordered" evidence="1">
    <location>
        <begin position="1"/>
        <end position="23"/>
    </location>
</feature>
<accession>A0AAN9MH81</accession>
<sequence length="116" mass="13129">MAAIEKNTKSSVHGHSNSFPSAPHPIVLQVEEHLHRLKDSEATASLSSSSISYRFNDLQLKKSRWPVISKLVQPKRISCDSEESDTNELEMVDTVLKLRSVESLHLLRSFKAIYKI</sequence>
<feature type="compositionally biased region" description="Polar residues" evidence="1">
    <location>
        <begin position="9"/>
        <end position="20"/>
    </location>
</feature>
<dbReference type="Pfam" id="PF03087">
    <property type="entry name" value="BPS1"/>
    <property type="match status" value="1"/>
</dbReference>
<dbReference type="EMBL" id="JAYMYQ010000002">
    <property type="protein sequence ID" value="KAK7351862.1"/>
    <property type="molecule type" value="Genomic_DNA"/>
</dbReference>
<reference evidence="2 3" key="1">
    <citation type="submission" date="2024-01" db="EMBL/GenBank/DDBJ databases">
        <title>The genomes of 5 underutilized Papilionoideae crops provide insights into root nodulation and disease resistanc.</title>
        <authorList>
            <person name="Jiang F."/>
        </authorList>
    </citation>
    <scope>NUCLEOTIDE SEQUENCE [LARGE SCALE GENOMIC DNA]</scope>
    <source>
        <strain evidence="2">LVBAO_FW01</strain>
        <tissue evidence="2">Leaves</tissue>
    </source>
</reference>
<comment type="caution">
    <text evidence="2">The sequence shown here is derived from an EMBL/GenBank/DDBJ whole genome shotgun (WGS) entry which is preliminary data.</text>
</comment>
<name>A0AAN9MH81_CANGL</name>
<organism evidence="2 3">
    <name type="scientific">Canavalia gladiata</name>
    <name type="common">Sword bean</name>
    <name type="synonym">Dolichos gladiatus</name>
    <dbReference type="NCBI Taxonomy" id="3824"/>
    <lineage>
        <taxon>Eukaryota</taxon>
        <taxon>Viridiplantae</taxon>
        <taxon>Streptophyta</taxon>
        <taxon>Embryophyta</taxon>
        <taxon>Tracheophyta</taxon>
        <taxon>Spermatophyta</taxon>
        <taxon>Magnoliopsida</taxon>
        <taxon>eudicotyledons</taxon>
        <taxon>Gunneridae</taxon>
        <taxon>Pentapetalae</taxon>
        <taxon>rosids</taxon>
        <taxon>fabids</taxon>
        <taxon>Fabales</taxon>
        <taxon>Fabaceae</taxon>
        <taxon>Papilionoideae</taxon>
        <taxon>50 kb inversion clade</taxon>
        <taxon>NPAAA clade</taxon>
        <taxon>indigoferoid/millettioid clade</taxon>
        <taxon>Phaseoleae</taxon>
        <taxon>Canavalia</taxon>
    </lineage>
</organism>
<protein>
    <submittedName>
        <fullName evidence="2">Uncharacterized protein</fullName>
    </submittedName>
</protein>
<evidence type="ECO:0000313" key="3">
    <source>
        <dbReference type="Proteomes" id="UP001367508"/>
    </source>
</evidence>
<proteinExistence type="predicted"/>
<dbReference type="InterPro" id="IPR004320">
    <property type="entry name" value="BPS1_pln"/>
</dbReference>
<dbReference type="GO" id="GO:0048367">
    <property type="term" value="P:shoot system development"/>
    <property type="evidence" value="ECO:0007669"/>
    <property type="project" value="InterPro"/>
</dbReference>
<dbReference type="AlphaFoldDB" id="A0AAN9MH81"/>
<evidence type="ECO:0000256" key="1">
    <source>
        <dbReference type="SAM" id="MobiDB-lite"/>
    </source>
</evidence>
<dbReference type="GO" id="GO:0048364">
    <property type="term" value="P:root development"/>
    <property type="evidence" value="ECO:0007669"/>
    <property type="project" value="InterPro"/>
</dbReference>
<dbReference type="Proteomes" id="UP001367508">
    <property type="component" value="Unassembled WGS sequence"/>
</dbReference>
<keyword evidence="3" id="KW-1185">Reference proteome</keyword>
<gene>
    <name evidence="2" type="ORF">VNO77_11605</name>
</gene>
<evidence type="ECO:0000313" key="2">
    <source>
        <dbReference type="EMBL" id="KAK7351862.1"/>
    </source>
</evidence>